<evidence type="ECO:0000313" key="2">
    <source>
        <dbReference type="EMBL" id="POM81418.1"/>
    </source>
</evidence>
<name>A0A2P4YUF1_9STRA</name>
<keyword evidence="3" id="KW-1185">Reference proteome</keyword>
<proteinExistence type="predicted"/>
<reference evidence="2 3" key="1">
    <citation type="journal article" date="2017" name="Genome Biol. Evol.">
        <title>Phytophthora megakarya and P. palmivora, closely related causal agents of cacao black pod rot, underwent increases in genome sizes and gene numbers by different mechanisms.</title>
        <authorList>
            <person name="Ali S.S."/>
            <person name="Shao J."/>
            <person name="Lary D.J."/>
            <person name="Kronmiller B."/>
            <person name="Shen D."/>
            <person name="Strem M.D."/>
            <person name="Amoako-Attah I."/>
            <person name="Akrofi A.Y."/>
            <person name="Begoude B.A."/>
            <person name="Ten Hoopen G.M."/>
            <person name="Coulibaly K."/>
            <person name="Kebe B.I."/>
            <person name="Melnick R.L."/>
            <person name="Guiltinan M.J."/>
            <person name="Tyler B.M."/>
            <person name="Meinhardt L.W."/>
            <person name="Bailey B.A."/>
        </authorList>
    </citation>
    <scope>NUCLEOTIDE SEQUENCE [LARGE SCALE GENOMIC DNA]</scope>
    <source>
        <strain evidence="3">sbr112.9</strain>
    </source>
</reference>
<sequence length="91" mass="10183">MFTDGSFWAFYQCIVLMVSDAASGAIVPVYYLLTTGKALAIYRKMMNLINESTERRLRPANIACDFEQAPIGTITSQFGNARSIGCMFHFK</sequence>
<keyword evidence="1" id="KW-0812">Transmembrane</keyword>
<dbReference type="EMBL" id="NCKW01000085">
    <property type="protein sequence ID" value="POM81418.1"/>
    <property type="molecule type" value="Genomic_DNA"/>
</dbReference>
<evidence type="ECO:0000313" key="3">
    <source>
        <dbReference type="Proteomes" id="UP000237271"/>
    </source>
</evidence>
<organism evidence="2 3">
    <name type="scientific">Phytophthora palmivora</name>
    <dbReference type="NCBI Taxonomy" id="4796"/>
    <lineage>
        <taxon>Eukaryota</taxon>
        <taxon>Sar</taxon>
        <taxon>Stramenopiles</taxon>
        <taxon>Oomycota</taxon>
        <taxon>Peronosporomycetes</taxon>
        <taxon>Peronosporales</taxon>
        <taxon>Peronosporaceae</taxon>
        <taxon>Phytophthora</taxon>
    </lineage>
</organism>
<dbReference type="Proteomes" id="UP000237271">
    <property type="component" value="Unassembled WGS sequence"/>
</dbReference>
<keyword evidence="1" id="KW-1133">Transmembrane helix</keyword>
<dbReference type="AlphaFoldDB" id="A0A2P4YUF1"/>
<keyword evidence="1" id="KW-0472">Membrane</keyword>
<feature type="transmembrane region" description="Helical" evidence="1">
    <location>
        <begin position="6"/>
        <end position="33"/>
    </location>
</feature>
<evidence type="ECO:0000256" key="1">
    <source>
        <dbReference type="SAM" id="Phobius"/>
    </source>
</evidence>
<protein>
    <submittedName>
        <fullName evidence="2">Uncharacterized protein</fullName>
    </submittedName>
</protein>
<dbReference type="OrthoDB" id="8195004at2759"/>
<gene>
    <name evidence="2" type="ORF">PHPALM_615</name>
</gene>
<comment type="caution">
    <text evidence="2">The sequence shown here is derived from an EMBL/GenBank/DDBJ whole genome shotgun (WGS) entry which is preliminary data.</text>
</comment>
<accession>A0A2P4YUF1</accession>